<sequence>MLHASWKSLLGRKLRLAMSAFAIVLGVAFVSGSFIFTDTLGKAFNGITEVVGDVVVRPATASSTIDSAPTAKTVPASLVRQLASVEGAARADGNVSDPSTFVVSKQGKLIGGGGPPGLGLSHNDAPTGSGKPPVSLVDGRWPERSGEVNLDEGTAERAGYRIGDTVTLVTSGARPKVRATLVGTSKFSDGGLVGATLAFFDTKTAQQLYFDGKDEFTDAWVTARPGVDPAALATAVQAKLPSGYQAVTGASVAKEQANGIGQALGFINTFLLIFAGIALFVGAFLIINTFSILVAQRSRELALLRALGAARRQVSRSVLFEAFVVAVFGSTVGLGLGFVLAIGIRSLFATFGLDLSGTPLVLQPRTALAAYLVGLVVTLVAAYLPARRAGKMPPVAAMRDDIALPESSLAWRTALGGAAMVLGLEGIVLGVFLTDLGHRPWWVGGGVGLLILGAITASPVLARPLIVALGAVYRAMFRRVGLMAEQNAVRNPRRTAATASALMIGLTLVSMMSVFGASAKASVDKTIGENFAADYVVSSAIGQPFSAAITKDVAAVPGVGEVASMRYTAVNIDGDRSFSGAIDPAVFPKVVPLDLTAGSFAGAKVNSIFVDDGKAAELGASVGDTVQAAVAGAKPAPYVLAAIYKRQTLAPPVMLTQAAAAKAGAPQQDSLTMVLRAPGADAKSVEAGINRVIADLPTVSVKDQDAFAAEQRKPIDQLLFIIYALLGLAVLIAILGIVNTLALSVIERTREIGLLRAVGLSRRQLRTMLRLESVAIALVGAVLGVVLGVGAGWALQRTLADDGIDVLAIPVPQLALFVVLAGVVGVLAALWPGRRAARLDILRAITTD</sequence>
<dbReference type="InterPro" id="IPR050250">
    <property type="entry name" value="Macrolide_Exporter_MacB"/>
</dbReference>
<name>A0A849HJX6_9MICO</name>
<evidence type="ECO:0000313" key="11">
    <source>
        <dbReference type="EMBL" id="NNM46834.1"/>
    </source>
</evidence>
<feature type="domain" description="MacB-like periplasmic core" evidence="10">
    <location>
        <begin position="17"/>
        <end position="238"/>
    </location>
</feature>
<feature type="transmembrane region" description="Helical" evidence="8">
    <location>
        <begin position="496"/>
        <end position="517"/>
    </location>
</feature>
<feature type="domain" description="ABC3 transporter permease C-terminal" evidence="9">
    <location>
        <begin position="725"/>
        <end position="840"/>
    </location>
</feature>
<evidence type="ECO:0000256" key="7">
    <source>
        <dbReference type="SAM" id="MobiDB-lite"/>
    </source>
</evidence>
<dbReference type="RefSeq" id="WP_171243885.1">
    <property type="nucleotide sequence ID" value="NZ_JABEPQ010000002.1"/>
</dbReference>
<dbReference type="PANTHER" id="PTHR30572:SF4">
    <property type="entry name" value="ABC TRANSPORTER PERMEASE YTRF"/>
    <property type="match status" value="1"/>
</dbReference>
<comment type="subcellular location">
    <subcellularLocation>
        <location evidence="1">Cell membrane</location>
        <topology evidence="1">Multi-pass membrane protein</topology>
    </subcellularLocation>
</comment>
<comment type="similarity">
    <text evidence="6">Belongs to the ABC-4 integral membrane protein family.</text>
</comment>
<evidence type="ECO:0000259" key="10">
    <source>
        <dbReference type="Pfam" id="PF12704"/>
    </source>
</evidence>
<evidence type="ECO:0000313" key="12">
    <source>
        <dbReference type="Proteomes" id="UP000588586"/>
    </source>
</evidence>
<feature type="transmembrane region" description="Helical" evidence="8">
    <location>
        <begin position="814"/>
        <end position="833"/>
    </location>
</feature>
<feature type="transmembrane region" description="Helical" evidence="8">
    <location>
        <begin position="16"/>
        <end position="36"/>
    </location>
</feature>
<evidence type="ECO:0000256" key="8">
    <source>
        <dbReference type="SAM" id="Phobius"/>
    </source>
</evidence>
<evidence type="ECO:0000259" key="9">
    <source>
        <dbReference type="Pfam" id="PF02687"/>
    </source>
</evidence>
<protein>
    <submittedName>
        <fullName evidence="11">ABC transporter permease</fullName>
    </submittedName>
</protein>
<keyword evidence="12" id="KW-1185">Reference proteome</keyword>
<dbReference type="Proteomes" id="UP000588586">
    <property type="component" value="Unassembled WGS sequence"/>
</dbReference>
<dbReference type="EMBL" id="JABEPQ010000002">
    <property type="protein sequence ID" value="NNM46834.1"/>
    <property type="molecule type" value="Genomic_DNA"/>
</dbReference>
<dbReference type="GO" id="GO:0022857">
    <property type="term" value="F:transmembrane transporter activity"/>
    <property type="evidence" value="ECO:0007669"/>
    <property type="project" value="TreeGrafter"/>
</dbReference>
<evidence type="ECO:0000256" key="6">
    <source>
        <dbReference type="ARBA" id="ARBA00038076"/>
    </source>
</evidence>
<dbReference type="AlphaFoldDB" id="A0A849HJX6"/>
<proteinExistence type="inferred from homology"/>
<keyword evidence="5 8" id="KW-0472">Membrane</keyword>
<evidence type="ECO:0000256" key="5">
    <source>
        <dbReference type="ARBA" id="ARBA00023136"/>
    </source>
</evidence>
<keyword evidence="3 8" id="KW-0812">Transmembrane</keyword>
<gene>
    <name evidence="11" type="ORF">HJG52_12560</name>
</gene>
<feature type="transmembrane region" description="Helical" evidence="8">
    <location>
        <begin position="409"/>
        <end position="433"/>
    </location>
</feature>
<dbReference type="Pfam" id="PF12704">
    <property type="entry name" value="MacB_PCD"/>
    <property type="match status" value="2"/>
</dbReference>
<dbReference type="GO" id="GO:0005886">
    <property type="term" value="C:plasma membrane"/>
    <property type="evidence" value="ECO:0007669"/>
    <property type="project" value="UniProtKB-SubCell"/>
</dbReference>
<evidence type="ECO:0000256" key="4">
    <source>
        <dbReference type="ARBA" id="ARBA00022989"/>
    </source>
</evidence>
<feature type="domain" description="MacB-like periplasmic core" evidence="10">
    <location>
        <begin position="495"/>
        <end position="691"/>
    </location>
</feature>
<accession>A0A849HJX6</accession>
<feature type="transmembrane region" description="Helical" evidence="8">
    <location>
        <begin position="445"/>
        <end position="475"/>
    </location>
</feature>
<feature type="domain" description="ABC3 transporter permease C-terminal" evidence="9">
    <location>
        <begin position="273"/>
        <end position="394"/>
    </location>
</feature>
<evidence type="ECO:0000256" key="1">
    <source>
        <dbReference type="ARBA" id="ARBA00004651"/>
    </source>
</evidence>
<dbReference type="PANTHER" id="PTHR30572">
    <property type="entry name" value="MEMBRANE COMPONENT OF TRANSPORTER-RELATED"/>
    <property type="match status" value="1"/>
</dbReference>
<feature type="transmembrane region" description="Helical" evidence="8">
    <location>
        <begin position="720"/>
        <end position="746"/>
    </location>
</feature>
<feature type="transmembrane region" description="Helical" evidence="8">
    <location>
        <begin position="771"/>
        <end position="794"/>
    </location>
</feature>
<reference evidence="11 12" key="1">
    <citation type="submission" date="2020-04" db="EMBL/GenBank/DDBJ databases">
        <title>Knoellia sp. isolate from air conditioner.</title>
        <authorList>
            <person name="Chea S."/>
            <person name="Kim D.-U."/>
        </authorList>
    </citation>
    <scope>NUCLEOTIDE SEQUENCE [LARGE SCALE GENOMIC DNA]</scope>
    <source>
        <strain evidence="11 12">DB2414S</strain>
    </source>
</reference>
<organism evidence="11 12">
    <name type="scientific">Knoellia koreensis</name>
    <dbReference type="NCBI Taxonomy" id="2730921"/>
    <lineage>
        <taxon>Bacteria</taxon>
        <taxon>Bacillati</taxon>
        <taxon>Actinomycetota</taxon>
        <taxon>Actinomycetes</taxon>
        <taxon>Micrococcales</taxon>
        <taxon>Intrasporangiaceae</taxon>
        <taxon>Knoellia</taxon>
    </lineage>
</organism>
<comment type="caution">
    <text evidence="11">The sequence shown here is derived from an EMBL/GenBank/DDBJ whole genome shotgun (WGS) entry which is preliminary data.</text>
</comment>
<dbReference type="InterPro" id="IPR025857">
    <property type="entry name" value="MacB_PCD"/>
</dbReference>
<keyword evidence="2" id="KW-1003">Cell membrane</keyword>
<feature type="region of interest" description="Disordered" evidence="7">
    <location>
        <begin position="113"/>
        <end position="141"/>
    </location>
</feature>
<feature type="transmembrane region" description="Helical" evidence="8">
    <location>
        <begin position="270"/>
        <end position="295"/>
    </location>
</feature>
<evidence type="ECO:0000256" key="3">
    <source>
        <dbReference type="ARBA" id="ARBA00022692"/>
    </source>
</evidence>
<evidence type="ECO:0000256" key="2">
    <source>
        <dbReference type="ARBA" id="ARBA00022475"/>
    </source>
</evidence>
<feature type="transmembrane region" description="Helical" evidence="8">
    <location>
        <begin position="368"/>
        <end position="386"/>
    </location>
</feature>
<dbReference type="Pfam" id="PF02687">
    <property type="entry name" value="FtsX"/>
    <property type="match status" value="2"/>
</dbReference>
<feature type="transmembrane region" description="Helical" evidence="8">
    <location>
        <begin position="318"/>
        <end position="348"/>
    </location>
</feature>
<dbReference type="InterPro" id="IPR003838">
    <property type="entry name" value="ABC3_permease_C"/>
</dbReference>
<keyword evidence="4 8" id="KW-1133">Transmembrane helix</keyword>